<dbReference type="AlphaFoldDB" id="A0ABD6BZB8"/>
<evidence type="ECO:0000313" key="4">
    <source>
        <dbReference type="EMBL" id="MFD1570498.1"/>
    </source>
</evidence>
<keyword evidence="1" id="KW-0862">Zinc</keyword>
<dbReference type="EMBL" id="JBHUDB010000003">
    <property type="protein sequence ID" value="MFD1570498.1"/>
    <property type="molecule type" value="Genomic_DNA"/>
</dbReference>
<keyword evidence="1" id="KW-0479">Metal-binding</keyword>
<comment type="caution">
    <text evidence="4">The sequence shown here is derived from an EMBL/GenBank/DDBJ whole genome shotgun (WGS) entry which is preliminary data.</text>
</comment>
<dbReference type="InterPro" id="IPR007527">
    <property type="entry name" value="Znf_SWIM"/>
</dbReference>
<name>A0ABD6BZB8_9EURY</name>
<proteinExistence type="predicted"/>
<keyword evidence="5" id="KW-1185">Reference proteome</keyword>
<feature type="compositionally biased region" description="Basic and acidic residues" evidence="2">
    <location>
        <begin position="253"/>
        <end position="266"/>
    </location>
</feature>
<keyword evidence="1" id="KW-0863">Zinc-finger</keyword>
<feature type="region of interest" description="Disordered" evidence="2">
    <location>
        <begin position="253"/>
        <end position="275"/>
    </location>
</feature>
<feature type="domain" description="SWIM-type" evidence="3">
    <location>
        <begin position="223"/>
        <end position="257"/>
    </location>
</feature>
<evidence type="ECO:0000256" key="1">
    <source>
        <dbReference type="PROSITE-ProRule" id="PRU00325"/>
    </source>
</evidence>
<evidence type="ECO:0000313" key="5">
    <source>
        <dbReference type="Proteomes" id="UP001597185"/>
    </source>
</evidence>
<dbReference type="Proteomes" id="UP001597185">
    <property type="component" value="Unassembled WGS sequence"/>
</dbReference>
<reference evidence="4 5" key="1">
    <citation type="journal article" date="2019" name="Int. J. Syst. Evol. Microbiol.">
        <title>The Global Catalogue of Microorganisms (GCM) 10K type strain sequencing project: providing services to taxonomists for standard genome sequencing and annotation.</title>
        <authorList>
            <consortium name="The Broad Institute Genomics Platform"/>
            <consortium name="The Broad Institute Genome Sequencing Center for Infectious Disease"/>
            <person name="Wu L."/>
            <person name="Ma J."/>
        </authorList>
    </citation>
    <scope>NUCLEOTIDE SEQUENCE [LARGE SCALE GENOMIC DNA]</scope>
    <source>
        <strain evidence="4 5">CGMCC 1.12689</strain>
    </source>
</reference>
<gene>
    <name evidence="4" type="ORF">ACFR9T_07835</name>
</gene>
<organism evidence="4 5">
    <name type="scientific">Halorubrum laminariae</name>
    <dbReference type="NCBI Taxonomy" id="1433523"/>
    <lineage>
        <taxon>Archaea</taxon>
        <taxon>Methanobacteriati</taxon>
        <taxon>Methanobacteriota</taxon>
        <taxon>Stenosarchaea group</taxon>
        <taxon>Halobacteria</taxon>
        <taxon>Halobacteriales</taxon>
        <taxon>Haloferacaceae</taxon>
        <taxon>Halorubrum</taxon>
    </lineage>
</organism>
<sequence length="275" mass="30967">MSETYLSAVLGEAERVAQQHDQIARSTDDPAHEYLRYAVLRLLEGEAVETPADVPEIDGVTVGYGEDDAMFDSWGPDVEWWDDIPPREECTRFRIFYPDEHEVVPRVIVDVMAALGAWRVWAGTAAACGSYDHRERREVHYRWPEGHPVEDLLQDRLQGPEAAVAPDGGRTGDVRDRMVVTEDSSQRADLEPRTRRAVDETMAVSLLKKGGRYEVRSASGNRYDVDVISESCTCPDWQQRSPEGGCKHIRRVDHEIKQGRVPRPDGRLPTGSTQA</sequence>
<accession>A0ABD6BZB8</accession>
<dbReference type="RefSeq" id="WP_256419318.1">
    <property type="nucleotide sequence ID" value="NZ_JANHDL010000014.1"/>
</dbReference>
<protein>
    <recommendedName>
        <fullName evidence="3">SWIM-type domain-containing protein</fullName>
    </recommendedName>
</protein>
<dbReference type="PROSITE" id="PS50966">
    <property type="entry name" value="ZF_SWIM"/>
    <property type="match status" value="1"/>
</dbReference>
<evidence type="ECO:0000256" key="2">
    <source>
        <dbReference type="SAM" id="MobiDB-lite"/>
    </source>
</evidence>
<evidence type="ECO:0000259" key="3">
    <source>
        <dbReference type="PROSITE" id="PS50966"/>
    </source>
</evidence>
<dbReference type="GO" id="GO:0008270">
    <property type="term" value="F:zinc ion binding"/>
    <property type="evidence" value="ECO:0007669"/>
    <property type="project" value="UniProtKB-KW"/>
</dbReference>